<reference evidence="3" key="1">
    <citation type="journal article" date="2019" name="Int. J. Syst. Evol. Microbiol.">
        <title>The Global Catalogue of Microorganisms (GCM) 10K type strain sequencing project: providing services to taxonomists for standard genome sequencing and annotation.</title>
        <authorList>
            <consortium name="The Broad Institute Genomics Platform"/>
            <consortium name="The Broad Institute Genome Sequencing Center for Infectious Disease"/>
            <person name="Wu L."/>
            <person name="Ma J."/>
        </authorList>
    </citation>
    <scope>NUCLEOTIDE SEQUENCE [LARGE SCALE GENOMIC DNA]</scope>
    <source>
        <strain evidence="3">CGMCC 4.1469</strain>
    </source>
</reference>
<sequence>MNLSFSLFRPPMGRRLRRGAGPAFTLIELLVSVTFLVILMLVVSQVIGIVQRSWVRANSRVSQFREARQAFDTLTRSLSQATLNNYWDNEFDTLGSDAAGQTISLAKDYFRQSELQFICGPTSKVVPGAAGNAQNYPGHAVFFQAPLGIASLVATLSSGSSTSQPVNTENMVNLLCGRGYFVEWGTDASFRPAFLEQLNNAVPVRSRLRLMEYSPTAEKNRIYDTSLRPITAHSMEWYQDVLNSEVQSSQETAQTRAFTRPIAENIIALVISPQVEVTGNTGVAPYIIAPQYIYDSTLKINPGASPLNASQQGTQHLLPPLLKVSMIALDERSGEFLAREENSQMRAQLLTAIAGKLQNAASLNEELDGVQGKPGTLVQLLLDQKLNYRVFSTTIALKQARWSF</sequence>
<dbReference type="InterPro" id="IPR019839">
    <property type="entry name" value="Verru/Chthon_C"/>
</dbReference>
<keyword evidence="1" id="KW-0812">Transmembrane</keyword>
<dbReference type="EMBL" id="JBHSMQ010000002">
    <property type="protein sequence ID" value="MFC5454723.1"/>
    <property type="molecule type" value="Genomic_DNA"/>
</dbReference>
<feature type="transmembrane region" description="Helical" evidence="1">
    <location>
        <begin position="21"/>
        <end position="43"/>
    </location>
</feature>
<proteinExistence type="predicted"/>
<accession>A0ABW0KMK3</accession>
<evidence type="ECO:0000313" key="2">
    <source>
        <dbReference type="EMBL" id="MFC5454723.1"/>
    </source>
</evidence>
<dbReference type="Proteomes" id="UP001596052">
    <property type="component" value="Unassembled WGS sequence"/>
</dbReference>
<organism evidence="2 3">
    <name type="scientific">Prosthecobacter fluviatilis</name>
    <dbReference type="NCBI Taxonomy" id="445931"/>
    <lineage>
        <taxon>Bacteria</taxon>
        <taxon>Pseudomonadati</taxon>
        <taxon>Verrucomicrobiota</taxon>
        <taxon>Verrucomicrobiia</taxon>
        <taxon>Verrucomicrobiales</taxon>
        <taxon>Verrucomicrobiaceae</taxon>
        <taxon>Prosthecobacter</taxon>
    </lineage>
</organism>
<evidence type="ECO:0000256" key="1">
    <source>
        <dbReference type="SAM" id="Phobius"/>
    </source>
</evidence>
<keyword evidence="3" id="KW-1185">Reference proteome</keyword>
<protein>
    <submittedName>
        <fullName evidence="2">Verru_Chthon cassette protein C</fullName>
    </submittedName>
</protein>
<keyword evidence="1" id="KW-0472">Membrane</keyword>
<keyword evidence="1" id="KW-1133">Transmembrane helix</keyword>
<dbReference type="RefSeq" id="WP_377165091.1">
    <property type="nucleotide sequence ID" value="NZ_JBHSMQ010000002.1"/>
</dbReference>
<name>A0ABW0KMK3_9BACT</name>
<comment type="caution">
    <text evidence="2">The sequence shown here is derived from an EMBL/GenBank/DDBJ whole genome shotgun (WGS) entry which is preliminary data.</text>
</comment>
<evidence type="ECO:0000313" key="3">
    <source>
        <dbReference type="Proteomes" id="UP001596052"/>
    </source>
</evidence>
<gene>
    <name evidence="2" type="primary">vccC</name>
    <name evidence="2" type="ORF">ACFQDI_07665</name>
</gene>
<dbReference type="NCBIfam" id="TIGR02599">
    <property type="entry name" value="Verru_Chthon cassette protein C"/>
    <property type="match status" value="1"/>
</dbReference>